<dbReference type="InterPro" id="IPR009506">
    <property type="entry name" value="YjiS-like"/>
</dbReference>
<protein>
    <recommendedName>
        <fullName evidence="1">YjiS-like domain-containing protein</fullName>
    </recommendedName>
</protein>
<proteinExistence type="predicted"/>
<sequence>MGAIDTIRPLKRLPPPPVHFDIDPVRNAGNLFSRLWQFYCALAAKRRSRLALDELSTHLLDDIGVSESQARRESAVPFWR</sequence>
<reference evidence="2" key="1">
    <citation type="submission" date="2017-04" db="EMBL/GenBank/DDBJ databases">
        <authorList>
            <person name="Porter S."/>
            <person name="Friesen M.L."/>
            <person name="Faber-Hammond J."/>
        </authorList>
    </citation>
    <scope>NUCLEOTIDE SEQUENCE</scope>
    <source>
        <strain evidence="2">Str16</strain>
    </source>
</reference>
<accession>A0A508WTT7</accession>
<evidence type="ECO:0000313" key="4">
    <source>
        <dbReference type="Proteomes" id="UP001190825"/>
    </source>
</evidence>
<dbReference type="AlphaFoldDB" id="A0A508WTT7"/>
<evidence type="ECO:0000313" key="3">
    <source>
        <dbReference type="EMBL" id="VTZ60635.1"/>
    </source>
</evidence>
<reference evidence="3" key="3">
    <citation type="submission" date="2019-06" db="EMBL/GenBank/DDBJ databases">
        <authorList>
            <person name="Le Quere A."/>
            <person name="Colella S."/>
        </authorList>
    </citation>
    <scope>NUCLEOTIDE SEQUENCE</scope>
    <source>
        <strain evidence="3">EmedicaeMD41</strain>
    </source>
</reference>
<dbReference type="EMBL" id="NBUC01000083">
    <property type="protein sequence ID" value="PLU02135.1"/>
    <property type="molecule type" value="Genomic_DNA"/>
</dbReference>
<name>A0A508WTT7_9HYPH</name>
<dbReference type="Proteomes" id="UP001190825">
    <property type="component" value="Unassembled WGS sequence"/>
</dbReference>
<feature type="domain" description="YjiS-like" evidence="1">
    <location>
        <begin position="36"/>
        <end position="71"/>
    </location>
</feature>
<dbReference type="OMA" id="QFYCALA"/>
<dbReference type="Proteomes" id="UP000507954">
    <property type="component" value="Unassembled WGS sequence"/>
</dbReference>
<reference evidence="2 4" key="2">
    <citation type="journal article" date="2018" name="FEMS Microbiol. Ecol.">
        <title>Co-invading symbiotic mutualists of Medicago polymorpha retain high ancestral diversity and contain diverse accessory genomes.</title>
        <authorList>
            <person name="Porter S.S."/>
            <person name="Faber-Hammond J.J."/>
            <person name="Friesen M.L."/>
        </authorList>
    </citation>
    <scope>NUCLEOTIDE SEQUENCE [LARGE SCALE GENOMIC DNA]</scope>
    <source>
        <strain evidence="2 4">Str16</strain>
    </source>
</reference>
<dbReference type="EMBL" id="CABFNB010000082">
    <property type="protein sequence ID" value="VTZ60635.1"/>
    <property type="molecule type" value="Genomic_DNA"/>
</dbReference>
<dbReference type="Pfam" id="PF06568">
    <property type="entry name" value="YjiS-like"/>
    <property type="match status" value="1"/>
</dbReference>
<dbReference type="GeneID" id="61612735"/>
<keyword evidence="4" id="KW-1185">Reference proteome</keyword>
<evidence type="ECO:0000313" key="2">
    <source>
        <dbReference type="EMBL" id="PLU02135.1"/>
    </source>
</evidence>
<organism evidence="3">
    <name type="scientific">Sinorhizobium medicae</name>
    <dbReference type="NCBI Taxonomy" id="110321"/>
    <lineage>
        <taxon>Bacteria</taxon>
        <taxon>Pseudomonadati</taxon>
        <taxon>Pseudomonadota</taxon>
        <taxon>Alphaproteobacteria</taxon>
        <taxon>Hyphomicrobiales</taxon>
        <taxon>Rhizobiaceae</taxon>
        <taxon>Sinorhizobium/Ensifer group</taxon>
        <taxon>Sinorhizobium</taxon>
    </lineage>
</organism>
<dbReference type="RefSeq" id="WP_011975656.1">
    <property type="nucleotide sequence ID" value="NZ_ATYC01000022.1"/>
</dbReference>
<gene>
    <name evidence="2" type="ORF">BMJ33_17340</name>
    <name evidence="3" type="ORF">EMEDMD4_180051</name>
</gene>
<evidence type="ECO:0000259" key="1">
    <source>
        <dbReference type="Pfam" id="PF06568"/>
    </source>
</evidence>